<dbReference type="FunFam" id="3.10.120.10:FF:000001">
    <property type="entry name" value="Cytochrome b5 reductase 4"/>
    <property type="match status" value="1"/>
</dbReference>
<reference evidence="6 7" key="1">
    <citation type="journal article" date="2020" name="bioRxiv">
        <title>Whole genome comparisons of ergot fungi reveals the divergence and evolution of species within the genus Claviceps are the result of varying mechanisms driving genome evolution and host range expansion.</title>
        <authorList>
            <person name="Wyka S.A."/>
            <person name="Mondo S.J."/>
            <person name="Liu M."/>
            <person name="Dettman J."/>
            <person name="Nalam V."/>
            <person name="Broders K.D."/>
        </authorList>
    </citation>
    <scope>NUCLEOTIDE SEQUENCE [LARGE SCALE GENOMIC DNA]</scope>
    <source>
        <strain evidence="6 7">CCC 1485</strain>
    </source>
</reference>
<dbReference type="Proteomes" id="UP000706124">
    <property type="component" value="Unassembled WGS sequence"/>
</dbReference>
<dbReference type="GO" id="GO:0046872">
    <property type="term" value="F:metal ion binding"/>
    <property type="evidence" value="ECO:0007669"/>
    <property type="project" value="UniProtKB-KW"/>
</dbReference>
<evidence type="ECO:0000256" key="1">
    <source>
        <dbReference type="ARBA" id="ARBA00022617"/>
    </source>
</evidence>
<organism evidence="6 7">
    <name type="scientific">Claviceps pazoutovae</name>
    <dbReference type="NCBI Taxonomy" id="1649127"/>
    <lineage>
        <taxon>Eukaryota</taxon>
        <taxon>Fungi</taxon>
        <taxon>Dikarya</taxon>
        <taxon>Ascomycota</taxon>
        <taxon>Pezizomycotina</taxon>
        <taxon>Sordariomycetes</taxon>
        <taxon>Hypocreomycetidae</taxon>
        <taxon>Hypocreales</taxon>
        <taxon>Clavicipitaceae</taxon>
        <taxon>Claviceps</taxon>
    </lineage>
</organism>
<evidence type="ECO:0000259" key="5">
    <source>
        <dbReference type="PROSITE" id="PS50255"/>
    </source>
</evidence>
<dbReference type="EMBL" id="SRPO01000138">
    <property type="protein sequence ID" value="KAG5939114.1"/>
    <property type="molecule type" value="Genomic_DNA"/>
</dbReference>
<dbReference type="InterPro" id="IPR051872">
    <property type="entry name" value="Cytochrome_b5/Flavoprotein_Rdt"/>
</dbReference>
<feature type="compositionally biased region" description="Low complexity" evidence="4">
    <location>
        <begin position="223"/>
        <end position="241"/>
    </location>
</feature>
<dbReference type="AlphaFoldDB" id="A0A9P7MDL0"/>
<dbReference type="InterPro" id="IPR036400">
    <property type="entry name" value="Cyt_B5-like_heme/steroid_sf"/>
</dbReference>
<feature type="compositionally biased region" description="Pro residues" evidence="4">
    <location>
        <begin position="183"/>
        <end position="202"/>
    </location>
</feature>
<keyword evidence="2" id="KW-0479">Metal-binding</keyword>
<dbReference type="Pfam" id="PF00173">
    <property type="entry name" value="Cyt-b5"/>
    <property type="match status" value="1"/>
</dbReference>
<dbReference type="GO" id="GO:0005737">
    <property type="term" value="C:cytoplasm"/>
    <property type="evidence" value="ECO:0007669"/>
    <property type="project" value="TreeGrafter"/>
</dbReference>
<evidence type="ECO:0000313" key="6">
    <source>
        <dbReference type="EMBL" id="KAG5939114.1"/>
    </source>
</evidence>
<dbReference type="PANTHER" id="PTHR46237">
    <property type="entry name" value="CYTOCHROME B5 REDUCTASE 4 FAMILY MEMBER"/>
    <property type="match status" value="1"/>
</dbReference>
<accession>A0A9P7MDL0</accession>
<proteinExistence type="predicted"/>
<feature type="domain" description="Cytochrome b5 heme-binding" evidence="5">
    <location>
        <begin position="278"/>
        <end position="356"/>
    </location>
</feature>
<evidence type="ECO:0000256" key="3">
    <source>
        <dbReference type="ARBA" id="ARBA00023004"/>
    </source>
</evidence>
<evidence type="ECO:0000313" key="7">
    <source>
        <dbReference type="Proteomes" id="UP000706124"/>
    </source>
</evidence>
<keyword evidence="3" id="KW-0408">Iron</keyword>
<dbReference type="GO" id="GO:0020037">
    <property type="term" value="F:heme binding"/>
    <property type="evidence" value="ECO:0007669"/>
    <property type="project" value="TreeGrafter"/>
</dbReference>
<sequence>MGLLAMSFLVASVVYVLVRPPAWLAMRLLPLRRAASNGRGGEKTSVPGAVKIPEIDRPKEKREQPPEEEKQVKHEKQVDMEEREEKVKQEEHKGHDTHASVSSKNSAKSPTYALQTEAPPPLPRPASSVVQDVPDEDQDPTTPTTPTTPKASAMPSFPTVPTLSLSASTDQPPATTSSLSSTMPPPPLPNRRPPPTLAPFPAPNSAQRARGPLPPRGLTNNNPSRSSSSLAPPPTLSSKPAKPSRKITLEPGHSPLDWARISGPNADLRGIQPPPPSLLRVTPSMLKNQTGRRGKDAWMALNGRVYNVTPYAAFHPGGIPELMRGAARDGTKLFGEVHPWVNYETMLAACLVGVLVEEPVGGGGSEMDEMD</sequence>
<dbReference type="Gene3D" id="3.10.120.10">
    <property type="entry name" value="Cytochrome b5-like heme/steroid binding domain"/>
    <property type="match status" value="1"/>
</dbReference>
<keyword evidence="1" id="KW-0349">Heme</keyword>
<gene>
    <name evidence="6" type="ORF">E4U60_001021</name>
</gene>
<protein>
    <recommendedName>
        <fullName evidence="5">Cytochrome b5 heme-binding domain-containing protein</fullName>
    </recommendedName>
</protein>
<feature type="compositionally biased region" description="Polar residues" evidence="4">
    <location>
        <begin position="99"/>
        <end position="114"/>
    </location>
</feature>
<comment type="caution">
    <text evidence="6">The sequence shown here is derived from an EMBL/GenBank/DDBJ whole genome shotgun (WGS) entry which is preliminary data.</text>
</comment>
<feature type="compositionally biased region" description="Low complexity" evidence="4">
    <location>
        <begin position="172"/>
        <end position="182"/>
    </location>
</feature>
<name>A0A9P7MDL0_9HYPO</name>
<dbReference type="SUPFAM" id="SSF55856">
    <property type="entry name" value="Cytochrome b5-like heme/steroid binding domain"/>
    <property type="match status" value="1"/>
</dbReference>
<dbReference type="OrthoDB" id="432299at2759"/>
<dbReference type="InterPro" id="IPR001199">
    <property type="entry name" value="Cyt_B5-like_heme/steroid-bd"/>
</dbReference>
<keyword evidence="7" id="KW-1185">Reference proteome</keyword>
<feature type="compositionally biased region" description="Basic and acidic residues" evidence="4">
    <location>
        <begin position="53"/>
        <end position="98"/>
    </location>
</feature>
<dbReference type="GO" id="GO:0004128">
    <property type="term" value="F:cytochrome-b5 reductase activity, acting on NAD(P)H"/>
    <property type="evidence" value="ECO:0007669"/>
    <property type="project" value="TreeGrafter"/>
</dbReference>
<evidence type="ECO:0000256" key="2">
    <source>
        <dbReference type="ARBA" id="ARBA00022723"/>
    </source>
</evidence>
<evidence type="ECO:0000256" key="4">
    <source>
        <dbReference type="SAM" id="MobiDB-lite"/>
    </source>
</evidence>
<feature type="compositionally biased region" description="Polar residues" evidence="4">
    <location>
        <begin position="159"/>
        <end position="171"/>
    </location>
</feature>
<feature type="region of interest" description="Disordered" evidence="4">
    <location>
        <begin position="35"/>
        <end position="275"/>
    </location>
</feature>
<feature type="compositionally biased region" description="Low complexity" evidence="4">
    <location>
        <begin position="140"/>
        <end position="149"/>
    </location>
</feature>
<dbReference type="PANTHER" id="PTHR46237:SF1">
    <property type="entry name" value="CYTOCHROME B5 REDUCTASE 4"/>
    <property type="match status" value="1"/>
</dbReference>
<dbReference type="SMART" id="SM01117">
    <property type="entry name" value="Cyt-b5"/>
    <property type="match status" value="1"/>
</dbReference>
<dbReference type="PROSITE" id="PS50255">
    <property type="entry name" value="CYTOCHROME_B5_2"/>
    <property type="match status" value="1"/>
</dbReference>